<sequence>MSYSSIALEDIVGILICYGVLAHMFLIMPPYNPIWVFAGLFLLTAPIFVPVFVILYIWEVVEELVLTDSLPRQATLDEF</sequence>
<dbReference type="EMBL" id="CP096659">
    <property type="protein sequence ID" value="UPV74586.1"/>
    <property type="molecule type" value="Genomic_DNA"/>
</dbReference>
<feature type="transmembrane region" description="Helical" evidence="1">
    <location>
        <begin position="6"/>
        <end position="27"/>
    </location>
</feature>
<dbReference type="Proteomes" id="UP000830729">
    <property type="component" value="Chromosome"/>
</dbReference>
<keyword evidence="1" id="KW-1133">Transmembrane helix</keyword>
<evidence type="ECO:0000313" key="2">
    <source>
        <dbReference type="EMBL" id="UPV74586.1"/>
    </source>
</evidence>
<protein>
    <submittedName>
        <fullName evidence="2">Uncharacterized protein</fullName>
    </submittedName>
</protein>
<keyword evidence="3" id="KW-1185">Reference proteome</keyword>
<evidence type="ECO:0000256" key="1">
    <source>
        <dbReference type="SAM" id="Phobius"/>
    </source>
</evidence>
<evidence type="ECO:0000313" key="3">
    <source>
        <dbReference type="Proteomes" id="UP000830729"/>
    </source>
</evidence>
<dbReference type="RefSeq" id="WP_248650631.1">
    <property type="nucleotide sequence ID" value="NZ_CP096659.1"/>
</dbReference>
<name>A0A8U0HV65_9EURY</name>
<dbReference type="GeneID" id="73043918"/>
<dbReference type="KEGG" id="halx:M0R89_00610"/>
<feature type="transmembrane region" description="Helical" evidence="1">
    <location>
        <begin position="34"/>
        <end position="58"/>
    </location>
</feature>
<organism evidence="2 3">
    <name type="scientific">Halorussus limi</name>
    <dbReference type="NCBI Taxonomy" id="2938695"/>
    <lineage>
        <taxon>Archaea</taxon>
        <taxon>Methanobacteriati</taxon>
        <taxon>Methanobacteriota</taxon>
        <taxon>Stenosarchaea group</taxon>
        <taxon>Halobacteria</taxon>
        <taxon>Halobacteriales</taxon>
        <taxon>Haladaptataceae</taxon>
        <taxon>Halorussus</taxon>
    </lineage>
</organism>
<keyword evidence="1" id="KW-0472">Membrane</keyword>
<proteinExistence type="predicted"/>
<keyword evidence="1" id="KW-0812">Transmembrane</keyword>
<reference evidence="2 3" key="1">
    <citation type="submission" date="2022-04" db="EMBL/GenBank/DDBJ databases">
        <title>Diverse halophilic archaea isolated from saline environments.</title>
        <authorList>
            <person name="Cui H.-L."/>
        </authorList>
    </citation>
    <scope>NUCLEOTIDE SEQUENCE [LARGE SCALE GENOMIC DNA]</scope>
    <source>
        <strain evidence="2 3">XZYJT49</strain>
    </source>
</reference>
<accession>A0A8U0HV65</accession>
<dbReference type="AlphaFoldDB" id="A0A8U0HV65"/>
<gene>
    <name evidence="2" type="ORF">M0R89_00610</name>
</gene>